<keyword evidence="4 7" id="KW-0068">Autocatalytic cleavage</keyword>
<dbReference type="STRING" id="1279009.ADICEAN_02788"/>
<dbReference type="GO" id="GO:0006355">
    <property type="term" value="P:regulation of DNA-templated transcription"/>
    <property type="evidence" value="ECO:0007669"/>
    <property type="project" value="InterPro"/>
</dbReference>
<proteinExistence type="inferred from homology"/>
<dbReference type="GO" id="GO:0003677">
    <property type="term" value="F:DNA binding"/>
    <property type="evidence" value="ECO:0007669"/>
    <property type="project" value="InterPro"/>
</dbReference>
<dbReference type="Pfam" id="PF00717">
    <property type="entry name" value="Peptidase_S24"/>
    <property type="match status" value="1"/>
</dbReference>
<evidence type="ECO:0000256" key="6">
    <source>
        <dbReference type="ARBA" id="ARBA00023236"/>
    </source>
</evidence>
<evidence type="ECO:0000259" key="8">
    <source>
        <dbReference type="Pfam" id="PF00717"/>
    </source>
</evidence>
<dbReference type="InterPro" id="IPR039418">
    <property type="entry name" value="LexA-like"/>
</dbReference>
<evidence type="ECO:0000256" key="3">
    <source>
        <dbReference type="ARBA" id="ARBA00022801"/>
    </source>
</evidence>
<keyword evidence="5" id="KW-0234">DNA repair</keyword>
<feature type="domain" description="Peptidase S24/S26A/S26B/S26C" evidence="8">
    <location>
        <begin position="20"/>
        <end position="134"/>
    </location>
</feature>
<keyword evidence="3 7" id="KW-0378">Hydrolase</keyword>
<dbReference type="InterPro" id="IPR050077">
    <property type="entry name" value="LexA_repressor"/>
</dbReference>
<reference evidence="9 10" key="1">
    <citation type="journal article" date="2013" name="Genome Announc.">
        <title>Draft Genome Sequence of Cesiribacter andamanensis Strain AMV16T, Isolated from a Soil Sample from a Mud Volcano in the Andaman Islands, India.</title>
        <authorList>
            <person name="Shivaji S."/>
            <person name="Ara S."/>
            <person name="Begum Z."/>
            <person name="Srinivas T.N."/>
            <person name="Singh A."/>
            <person name="Kumar Pinnaka A."/>
        </authorList>
    </citation>
    <scope>NUCLEOTIDE SEQUENCE [LARGE SCALE GENOMIC DNA]</scope>
    <source>
        <strain evidence="9 10">AMV16</strain>
    </source>
</reference>
<dbReference type="GO" id="GO:0016787">
    <property type="term" value="F:hydrolase activity"/>
    <property type="evidence" value="ECO:0007669"/>
    <property type="project" value="UniProtKB-KW"/>
</dbReference>
<dbReference type="InterPro" id="IPR015927">
    <property type="entry name" value="Peptidase_S24_S26A/B/C"/>
</dbReference>
<dbReference type="AlphaFoldDB" id="M7N4D4"/>
<organism evidence="9 10">
    <name type="scientific">Cesiribacter andamanensis AMV16</name>
    <dbReference type="NCBI Taxonomy" id="1279009"/>
    <lineage>
        <taxon>Bacteria</taxon>
        <taxon>Pseudomonadati</taxon>
        <taxon>Bacteroidota</taxon>
        <taxon>Cytophagia</taxon>
        <taxon>Cytophagales</taxon>
        <taxon>Cesiribacteraceae</taxon>
        <taxon>Cesiribacter</taxon>
    </lineage>
</organism>
<evidence type="ECO:0000256" key="4">
    <source>
        <dbReference type="ARBA" id="ARBA00022813"/>
    </source>
</evidence>
<evidence type="ECO:0000256" key="2">
    <source>
        <dbReference type="ARBA" id="ARBA00022763"/>
    </source>
</evidence>
<dbReference type="PANTHER" id="PTHR33516:SF2">
    <property type="entry name" value="LEXA REPRESSOR-RELATED"/>
    <property type="match status" value="1"/>
</dbReference>
<accession>M7N4D4</accession>
<dbReference type="PATRIC" id="fig|1279009.4.peg.2826"/>
<dbReference type="GO" id="GO:0009432">
    <property type="term" value="P:SOS response"/>
    <property type="evidence" value="ECO:0007669"/>
    <property type="project" value="UniProtKB-KW"/>
</dbReference>
<evidence type="ECO:0000256" key="1">
    <source>
        <dbReference type="ARBA" id="ARBA00007484"/>
    </source>
</evidence>
<comment type="similarity">
    <text evidence="1 7">Belongs to the peptidase S24 family.</text>
</comment>
<dbReference type="Gene3D" id="2.10.109.10">
    <property type="entry name" value="Umud Fragment, subunit A"/>
    <property type="match status" value="1"/>
</dbReference>
<dbReference type="OrthoDB" id="9787787at2"/>
<evidence type="ECO:0000256" key="7">
    <source>
        <dbReference type="RuleBase" id="RU003991"/>
    </source>
</evidence>
<evidence type="ECO:0000313" key="9">
    <source>
        <dbReference type="EMBL" id="EMR02081.1"/>
    </source>
</evidence>
<dbReference type="PANTHER" id="PTHR33516">
    <property type="entry name" value="LEXA REPRESSOR"/>
    <property type="match status" value="1"/>
</dbReference>
<dbReference type="RefSeq" id="WP_009196176.1">
    <property type="nucleotide sequence ID" value="NZ_AODQ01000074.1"/>
</dbReference>
<dbReference type="eggNOG" id="COG1974">
    <property type="taxonomic scope" value="Bacteria"/>
</dbReference>
<dbReference type="Proteomes" id="UP000011910">
    <property type="component" value="Unassembled WGS sequence"/>
</dbReference>
<keyword evidence="10" id="KW-1185">Reference proteome</keyword>
<dbReference type="GO" id="GO:0006281">
    <property type="term" value="P:DNA repair"/>
    <property type="evidence" value="ECO:0007669"/>
    <property type="project" value="UniProtKB-KW"/>
</dbReference>
<keyword evidence="6" id="KW-0742">SOS response</keyword>
<dbReference type="InterPro" id="IPR036286">
    <property type="entry name" value="LexA/Signal_pep-like_sf"/>
</dbReference>
<dbReference type="PRINTS" id="PR00726">
    <property type="entry name" value="LEXASERPTASE"/>
</dbReference>
<protein>
    <recommendedName>
        <fullName evidence="8">Peptidase S24/S26A/S26B/S26C domain-containing protein</fullName>
    </recommendedName>
</protein>
<sequence>MERILVRLHPSESLATLGIPVVGYVAAGFPSPAQDYLEDKIDLNRELIRNPSATFLARVSGTSMSGDMEEGDLLVIDRSLPTKDDTIALCFVNGEFTVKRIRKKGNRLFLMPTNKLFPVIELEDGGELIVWGVVTYIIKNARHA</sequence>
<dbReference type="SUPFAM" id="SSF51306">
    <property type="entry name" value="LexA/Signal peptidase"/>
    <property type="match status" value="1"/>
</dbReference>
<dbReference type="InterPro" id="IPR006197">
    <property type="entry name" value="Peptidase_S24_LexA"/>
</dbReference>
<dbReference type="EMBL" id="AODQ01000074">
    <property type="protein sequence ID" value="EMR02081.1"/>
    <property type="molecule type" value="Genomic_DNA"/>
</dbReference>
<evidence type="ECO:0000256" key="5">
    <source>
        <dbReference type="ARBA" id="ARBA00023204"/>
    </source>
</evidence>
<dbReference type="NCBIfam" id="NF007621">
    <property type="entry name" value="PRK10276.1"/>
    <property type="match status" value="1"/>
</dbReference>
<keyword evidence="2" id="KW-0227">DNA damage</keyword>
<name>M7N4D4_9BACT</name>
<gene>
    <name evidence="9" type="ORF">ADICEAN_02788</name>
</gene>
<evidence type="ECO:0000313" key="10">
    <source>
        <dbReference type="Proteomes" id="UP000011910"/>
    </source>
</evidence>
<dbReference type="CDD" id="cd06529">
    <property type="entry name" value="S24_LexA-like"/>
    <property type="match status" value="1"/>
</dbReference>
<comment type="caution">
    <text evidence="9">The sequence shown here is derived from an EMBL/GenBank/DDBJ whole genome shotgun (WGS) entry which is preliminary data.</text>
</comment>